<organism evidence="2 3">
    <name type="scientific">Strongylocentrotus purpuratus</name>
    <name type="common">Purple sea urchin</name>
    <dbReference type="NCBI Taxonomy" id="7668"/>
    <lineage>
        <taxon>Eukaryota</taxon>
        <taxon>Metazoa</taxon>
        <taxon>Echinodermata</taxon>
        <taxon>Eleutherozoa</taxon>
        <taxon>Echinozoa</taxon>
        <taxon>Echinoidea</taxon>
        <taxon>Euechinoidea</taxon>
        <taxon>Echinacea</taxon>
        <taxon>Camarodonta</taxon>
        <taxon>Echinidea</taxon>
        <taxon>Strongylocentrotidae</taxon>
        <taxon>Strongylocentrotus</taxon>
    </lineage>
</organism>
<feature type="compositionally biased region" description="Polar residues" evidence="1">
    <location>
        <begin position="505"/>
        <end position="527"/>
    </location>
</feature>
<feature type="compositionally biased region" description="Polar residues" evidence="1">
    <location>
        <begin position="74"/>
        <end position="84"/>
    </location>
</feature>
<feature type="compositionally biased region" description="Polar residues" evidence="1">
    <location>
        <begin position="412"/>
        <end position="435"/>
    </location>
</feature>
<feature type="compositionally biased region" description="Basic and acidic residues" evidence="1">
    <location>
        <begin position="19"/>
        <end position="41"/>
    </location>
</feature>
<dbReference type="RefSeq" id="XP_030830609.1">
    <property type="nucleotide sequence ID" value="XM_030974749.1"/>
</dbReference>
<feature type="compositionally biased region" description="Basic residues" evidence="1">
    <location>
        <begin position="528"/>
        <end position="539"/>
    </location>
</feature>
<reference evidence="3" key="1">
    <citation type="submission" date="2015-02" db="EMBL/GenBank/DDBJ databases">
        <title>Genome sequencing for Strongylocentrotus purpuratus.</title>
        <authorList>
            <person name="Murali S."/>
            <person name="Liu Y."/>
            <person name="Vee V."/>
            <person name="English A."/>
            <person name="Wang M."/>
            <person name="Skinner E."/>
            <person name="Han Y."/>
            <person name="Muzny D.M."/>
            <person name="Worley K.C."/>
            <person name="Gibbs R.A."/>
        </authorList>
    </citation>
    <scope>NUCLEOTIDE SEQUENCE</scope>
</reference>
<dbReference type="GeneID" id="100892846"/>
<feature type="region of interest" description="Disordered" evidence="1">
    <location>
        <begin position="185"/>
        <end position="471"/>
    </location>
</feature>
<sequence>MALELRGGQNQTQNCDCILKSETEPPHRGESQDREGSHKITPDFPIASACYSSKTMTSQEPCSRDSGSMPAAASSDQEITQGVQSLKALSLNGLNPNLSHSASASEDSVLMPSGVKGRPHPILSWGDVTEISNGDRSKTQEYVKHPIAGSSSSSDPWQVRSTQNPSKPLVRRPTPMAIRVPKSVLGKGSSKMMAESVEEEDEEWVAGDGEESPVPVSLKQGTNTDVLVIEDIESSDVESPSPGLSTPKDLQLGLAVGGHTMERNTDVGSPTIVVQTDIGEELSQKEAEQLENADEDEDEEEEEEDNFDVGDKQFLSPTASKPFVQNPEPVASNTRVQSVPHQPRKFVRRQTPVTLDLPKDLKDIMAAPSNEGIMEEEEEEEEEEDNRTSECGQQRSKAAQATNDQADDAQASMDNISSSDKPAETENTVDANTNAVGEETTKSDTVAPVSTSGRPDIITSVNSNNNNREAPSFDLVEAAQDTVVKSQVGRNLQDGKLEMGLPTLQRQSLFKKSATSGTKDGSGSPSSTRRKVSPHHTKILTRQLTPLEIEVPKHIISDAMKKRSTDAFLEEDES</sequence>
<feature type="compositionally biased region" description="Low complexity" evidence="1">
    <location>
        <begin position="398"/>
        <end position="411"/>
    </location>
</feature>
<dbReference type="Proteomes" id="UP000007110">
    <property type="component" value="Unassembled WGS sequence"/>
</dbReference>
<dbReference type="OrthoDB" id="10416833at2759"/>
<feature type="compositionally biased region" description="Acidic residues" evidence="1">
    <location>
        <begin position="373"/>
        <end position="385"/>
    </location>
</feature>
<feature type="compositionally biased region" description="Polar residues" evidence="1">
    <location>
        <begin position="50"/>
        <end position="61"/>
    </location>
</feature>
<evidence type="ECO:0000313" key="2">
    <source>
        <dbReference type="EnsemblMetazoa" id="XP_030830609"/>
    </source>
</evidence>
<dbReference type="InParanoid" id="A0A7M7N3I0"/>
<proteinExistence type="predicted"/>
<evidence type="ECO:0000256" key="1">
    <source>
        <dbReference type="SAM" id="MobiDB-lite"/>
    </source>
</evidence>
<accession>A0A7M7N3I0</accession>
<feature type="compositionally biased region" description="Polar residues" evidence="1">
    <location>
        <begin position="331"/>
        <end position="340"/>
    </location>
</feature>
<dbReference type="EnsemblMetazoa" id="XM_030974749">
    <property type="protein sequence ID" value="XP_030830609"/>
    <property type="gene ID" value="LOC100892846"/>
</dbReference>
<dbReference type="OMA" id="HTMERNT"/>
<protein>
    <submittedName>
        <fullName evidence="2">Uncharacterized protein</fullName>
    </submittedName>
</protein>
<feature type="compositionally biased region" description="Polar residues" evidence="1">
    <location>
        <begin position="92"/>
        <end position="106"/>
    </location>
</feature>
<feature type="region of interest" description="Disordered" evidence="1">
    <location>
        <begin position="1"/>
        <end position="172"/>
    </location>
</feature>
<feature type="compositionally biased region" description="Polar residues" evidence="1">
    <location>
        <begin position="149"/>
        <end position="166"/>
    </location>
</feature>
<evidence type="ECO:0000313" key="3">
    <source>
        <dbReference type="Proteomes" id="UP000007110"/>
    </source>
</evidence>
<keyword evidence="3" id="KW-1185">Reference proteome</keyword>
<feature type="compositionally biased region" description="Acidic residues" evidence="1">
    <location>
        <begin position="196"/>
        <end position="211"/>
    </location>
</feature>
<feature type="compositionally biased region" description="Polar residues" evidence="1">
    <location>
        <begin position="448"/>
        <end position="469"/>
    </location>
</feature>
<feature type="compositionally biased region" description="Acidic residues" evidence="1">
    <location>
        <begin position="289"/>
        <end position="308"/>
    </location>
</feature>
<name>A0A7M7N3I0_STRPU</name>
<dbReference type="AlphaFoldDB" id="A0A7M7N3I0"/>
<reference evidence="2" key="2">
    <citation type="submission" date="2021-01" db="UniProtKB">
        <authorList>
            <consortium name="EnsemblMetazoa"/>
        </authorList>
    </citation>
    <scope>IDENTIFICATION</scope>
</reference>
<feature type="region of interest" description="Disordered" evidence="1">
    <location>
        <begin position="505"/>
        <end position="543"/>
    </location>
</feature>
<dbReference type="KEGG" id="spu:100892846"/>
<feature type="compositionally biased region" description="Basic and acidic residues" evidence="1">
    <location>
        <begin position="133"/>
        <end position="144"/>
    </location>
</feature>